<feature type="region of interest" description="Disordered" evidence="8">
    <location>
        <begin position="609"/>
        <end position="654"/>
    </location>
</feature>
<feature type="compositionally biased region" description="Polar residues" evidence="8">
    <location>
        <begin position="12"/>
        <end position="24"/>
    </location>
</feature>
<dbReference type="FunFam" id="1.10.150.50:FF:000146">
    <property type="entry name" value="Phosphatidylinositol 3-kinase regulatory subunit alpha-like Protein"/>
    <property type="match status" value="1"/>
</dbReference>
<keyword evidence="4 5" id="KW-0727">SH2 domain</keyword>
<dbReference type="Gene3D" id="1.10.287.1490">
    <property type="match status" value="1"/>
</dbReference>
<dbReference type="CDD" id="cd20829">
    <property type="entry name" value="C1_PIK3R-like_rpt1"/>
    <property type="match status" value="1"/>
</dbReference>
<dbReference type="InterPro" id="IPR036860">
    <property type="entry name" value="SH2_dom_sf"/>
</dbReference>
<feature type="region of interest" description="Disordered" evidence="8">
    <location>
        <begin position="1"/>
        <end position="42"/>
    </location>
</feature>
<dbReference type="OrthoDB" id="3175255at2759"/>
<dbReference type="RefSeq" id="XP_034251729.1">
    <property type="nucleotide sequence ID" value="XM_034395838.1"/>
</dbReference>
<keyword evidence="3" id="KW-0862">Zinc</keyword>
<feature type="domain" description="SH2" evidence="9">
    <location>
        <begin position="661"/>
        <end position="755"/>
    </location>
</feature>
<dbReference type="Pfam" id="PF00018">
    <property type="entry name" value="SH3_1"/>
    <property type="match status" value="1"/>
</dbReference>
<dbReference type="InterPro" id="IPR013761">
    <property type="entry name" value="SAM/pointed_sf"/>
</dbReference>
<dbReference type="SUPFAM" id="SSF48350">
    <property type="entry name" value="GTPase activation domain, GAP"/>
    <property type="match status" value="1"/>
</dbReference>
<dbReference type="SUPFAM" id="SSF55550">
    <property type="entry name" value="SH2 domain"/>
    <property type="match status" value="2"/>
</dbReference>
<evidence type="ECO:0000259" key="10">
    <source>
        <dbReference type="PROSITE" id="PS50002"/>
    </source>
</evidence>
<dbReference type="CDD" id="cd20830">
    <property type="entry name" value="C1_PIK3R-like_rpt2"/>
    <property type="match status" value="1"/>
</dbReference>
<dbReference type="PRINTS" id="PR00401">
    <property type="entry name" value="SH2DOMAIN"/>
</dbReference>
<sequence>MWHEDTVKDEPSSSSQQSTPNRTEIQPRVGSTSGSGSDGDGYEGAWDCGLFQAIQPYTPTAPGELALLQDDTVKLLKFGPQGWAKVFNTRAHDSGYVPVKNLKRLPGADGATPQWRNPLPPPDIVPHNGPDYVQYSPQVPPKSSVSSALLPTGSLEPQYVELVRSERDETGQGDGSSRQVYTHRLVDVYFLTPVLCNQCIDYIWGEGRVGVKCENCHACLHNVCARLSAGLPCQRNPDAVPPITLIRNKRISEWTSANVVEWMAALNMYNYVDVFKSKDVKGADLLHLDKDKLLNMGVKDEFHQKAILVCVEELQHCPVPYEPDDNSCDTANTHNMRLYSFSELQRCDKCDKFLRGLQHQGLICHDCGLVAHRTCSATGLQPCVPRAGQLQRVPASPAFGVALCSEFDPREQPAPRLVQLCVQALETHAINDQSLNLYKQYRSTPPPERMGSLVSRLNEGDWNHLKLCSYEPSVVACVLHKYLRELPDQVIPIMWYDRFIDASRIRNDEQCTQRLLKLVEDLPLHHRATLSYLMGHLVRMCQKQHARGHHEPPTVLIQSLCHVLIRPPWERIIQVVYNAEAHIRITELLLMHGPWGEVLPEFARAPALPPRKLSRSGGGPGGPGTPGFPGSPAPGPPGTPLAEHEAEKAPPELPSLEESEWYWGDISREDVSDKLMDTPDGTYLVRDASNKSGEYTLTLRKDGTNKLIKICSRNGRYGFSDPFKFSSVPELINYYKSNSLLHCNPTLDIKLRYPVSRFQQEDDGMGTVDIEKLGEKLRETQKVLEDKSSQYHRIQDDFKKSSQEITIKQQSLEAFGEAINLFREQIKTQEKFQREAQPHEVKGLMDNVDVLKQRLKSLEDSKTQLEHNLTQQKTYNRTLDREMTSLRSEITILVQTNNKLVSRLRVLGIGNQRLQRYLGNEAAVLPDTDGWPHHDEKTWYLPKCTRTEADRMLAGRPDGTFLIRQSSTSNKYALSIQCKGTTNHCIISHTEKGYGFAEPFNIHSSLKALVLHYATSSLEEHNEVLKTTLQYPVNAKNFY</sequence>
<dbReference type="InterPro" id="IPR046349">
    <property type="entry name" value="C1-like_sf"/>
</dbReference>
<evidence type="ECO:0000259" key="11">
    <source>
        <dbReference type="PROSITE" id="PS50081"/>
    </source>
</evidence>
<feature type="domain" description="SAM" evidence="12">
    <location>
        <begin position="254"/>
        <end position="317"/>
    </location>
</feature>
<keyword evidence="14" id="KW-1185">Reference proteome</keyword>
<feature type="compositionally biased region" description="Basic and acidic residues" evidence="8">
    <location>
        <begin position="1"/>
        <end position="11"/>
    </location>
</feature>
<dbReference type="PROSITE" id="PS50001">
    <property type="entry name" value="SH2"/>
    <property type="match status" value="2"/>
</dbReference>
<dbReference type="Gene3D" id="3.30.60.20">
    <property type="match status" value="2"/>
</dbReference>
<dbReference type="PROSITE" id="PS50081">
    <property type="entry name" value="ZF_DAG_PE_2"/>
    <property type="match status" value="2"/>
</dbReference>
<accession>A0A6P9A2U3</accession>
<dbReference type="Gene3D" id="1.10.150.50">
    <property type="entry name" value="Transcription Factor, Ets-1"/>
    <property type="match status" value="1"/>
</dbReference>
<dbReference type="PROSITE" id="PS50238">
    <property type="entry name" value="RHOGAP"/>
    <property type="match status" value="1"/>
</dbReference>
<dbReference type="Gene3D" id="3.30.505.10">
    <property type="entry name" value="SH2 domain"/>
    <property type="match status" value="2"/>
</dbReference>
<dbReference type="PANTHER" id="PTHR10155">
    <property type="entry name" value="PHOSPHATIDYLINOSITOL 3-KINASE REGULATORY SUBUNIT"/>
    <property type="match status" value="1"/>
</dbReference>
<dbReference type="InterPro" id="IPR035022">
    <property type="entry name" value="PI3kinase_P85_nSH2"/>
</dbReference>
<dbReference type="GO" id="GO:0009653">
    <property type="term" value="P:anatomical structure morphogenesis"/>
    <property type="evidence" value="ECO:0007669"/>
    <property type="project" value="UniProtKB-ARBA"/>
</dbReference>
<feature type="compositionally biased region" description="Pro residues" evidence="8">
    <location>
        <begin position="629"/>
        <end position="639"/>
    </location>
</feature>
<dbReference type="InterPro" id="IPR000198">
    <property type="entry name" value="RhoGAP_dom"/>
</dbReference>
<dbReference type="InterPro" id="IPR001452">
    <property type="entry name" value="SH3_domain"/>
</dbReference>
<dbReference type="PANTHER" id="PTHR10155:SF10">
    <property type="entry name" value="PI3K21B, ISOFORM B"/>
    <property type="match status" value="1"/>
</dbReference>
<dbReference type="SMART" id="SM00109">
    <property type="entry name" value="C1"/>
    <property type="match status" value="2"/>
</dbReference>
<feature type="compositionally biased region" description="Gly residues" evidence="8">
    <location>
        <begin position="616"/>
        <end position="627"/>
    </location>
</feature>
<dbReference type="InterPro" id="IPR008936">
    <property type="entry name" value="Rho_GTPase_activation_prot"/>
</dbReference>
<protein>
    <submittedName>
        <fullName evidence="15 16">Phosphatidylinositol 3-kinase regulatory subunit alpha isoform X2</fullName>
    </submittedName>
</protein>
<dbReference type="InterPro" id="IPR036028">
    <property type="entry name" value="SH3-like_dom_sf"/>
</dbReference>
<dbReference type="Pfam" id="PF07647">
    <property type="entry name" value="SAM_2"/>
    <property type="match status" value="1"/>
</dbReference>
<dbReference type="GO" id="GO:0008286">
    <property type="term" value="P:insulin receptor signaling pathway"/>
    <property type="evidence" value="ECO:0007669"/>
    <property type="project" value="TreeGrafter"/>
</dbReference>
<dbReference type="Pfam" id="PF16454">
    <property type="entry name" value="PI3K_P85_iSH2"/>
    <property type="match status" value="1"/>
</dbReference>
<dbReference type="CTD" id="33203"/>
<dbReference type="AlphaFoldDB" id="A0A6P9A2U3"/>
<evidence type="ECO:0000259" key="9">
    <source>
        <dbReference type="PROSITE" id="PS50001"/>
    </source>
</evidence>
<dbReference type="CDD" id="cd09942">
    <property type="entry name" value="SH2_nSH2_p85_like"/>
    <property type="match status" value="1"/>
</dbReference>
<proteinExistence type="predicted"/>
<dbReference type="CDD" id="cd00159">
    <property type="entry name" value="RhoGAP"/>
    <property type="match status" value="1"/>
</dbReference>
<dbReference type="GO" id="GO:0046935">
    <property type="term" value="F:1-phosphatidylinositol-3-kinase regulator activity"/>
    <property type="evidence" value="ECO:0007669"/>
    <property type="project" value="TreeGrafter"/>
</dbReference>
<evidence type="ECO:0000256" key="7">
    <source>
        <dbReference type="SAM" id="Coils"/>
    </source>
</evidence>
<dbReference type="Pfam" id="PF00620">
    <property type="entry name" value="RhoGAP"/>
    <property type="match status" value="1"/>
</dbReference>
<dbReference type="Gene3D" id="1.10.555.10">
    <property type="entry name" value="Rho GTPase activation protein"/>
    <property type="match status" value="1"/>
</dbReference>
<dbReference type="InterPro" id="IPR001660">
    <property type="entry name" value="SAM"/>
</dbReference>
<feature type="domain" description="SH2" evidence="9">
    <location>
        <begin position="939"/>
        <end position="1033"/>
    </location>
</feature>
<dbReference type="SMART" id="SM00326">
    <property type="entry name" value="SH3"/>
    <property type="match status" value="1"/>
</dbReference>
<dbReference type="GO" id="GO:0048468">
    <property type="term" value="P:cell development"/>
    <property type="evidence" value="ECO:0007669"/>
    <property type="project" value="UniProtKB-ARBA"/>
</dbReference>
<dbReference type="Pfam" id="PF00017">
    <property type="entry name" value="SH2"/>
    <property type="match status" value="2"/>
</dbReference>
<dbReference type="PRINTS" id="PR00678">
    <property type="entry name" value="PI3KINASEP85"/>
</dbReference>
<dbReference type="GeneID" id="117651645"/>
<dbReference type="Gene3D" id="2.30.30.40">
    <property type="entry name" value="SH3 Domains"/>
    <property type="match status" value="1"/>
</dbReference>
<dbReference type="SUPFAM" id="SSF47769">
    <property type="entry name" value="SAM/Pointed domain"/>
    <property type="match status" value="1"/>
</dbReference>
<evidence type="ECO:0000313" key="15">
    <source>
        <dbReference type="RefSeq" id="XP_034251728.1"/>
    </source>
</evidence>
<dbReference type="SUPFAM" id="SSF50044">
    <property type="entry name" value="SH3-domain"/>
    <property type="match status" value="1"/>
</dbReference>
<dbReference type="GO" id="GO:0005942">
    <property type="term" value="C:phosphatidylinositol 3-kinase complex"/>
    <property type="evidence" value="ECO:0007669"/>
    <property type="project" value="TreeGrafter"/>
</dbReference>
<evidence type="ECO:0000313" key="17">
    <source>
        <dbReference type="RefSeq" id="XP_034251730.1"/>
    </source>
</evidence>
<dbReference type="CDD" id="cd12923">
    <property type="entry name" value="iSH2_PI3K_IA_R"/>
    <property type="match status" value="1"/>
</dbReference>
<dbReference type="GO" id="GO:0046854">
    <property type="term" value="P:phosphatidylinositol phosphate biosynthetic process"/>
    <property type="evidence" value="ECO:0007669"/>
    <property type="project" value="TreeGrafter"/>
</dbReference>
<evidence type="ECO:0000256" key="5">
    <source>
        <dbReference type="PROSITE-ProRule" id="PRU00191"/>
    </source>
</evidence>
<dbReference type="RefSeq" id="XP_034251730.1">
    <property type="nucleotide sequence ID" value="XM_034395839.1"/>
</dbReference>
<feature type="domain" description="Phorbol-ester/DAG-type" evidence="11">
    <location>
        <begin position="182"/>
        <end position="233"/>
    </location>
</feature>
<dbReference type="FunFam" id="3.30.505.10:FF:000080">
    <property type="entry name" value="Pi3K21B, isoform C"/>
    <property type="match status" value="1"/>
</dbReference>
<reference evidence="15 16" key="1">
    <citation type="submission" date="2025-04" db="UniProtKB">
        <authorList>
            <consortium name="RefSeq"/>
        </authorList>
    </citation>
    <scope>IDENTIFICATION</scope>
    <source>
        <tissue evidence="15 16">Total insect</tissue>
    </source>
</reference>
<dbReference type="SUPFAM" id="SSF57889">
    <property type="entry name" value="Cysteine-rich domain"/>
    <property type="match status" value="2"/>
</dbReference>
<dbReference type="PROSITE" id="PS50002">
    <property type="entry name" value="SH3"/>
    <property type="match status" value="1"/>
</dbReference>
<dbReference type="PROSITE" id="PS00479">
    <property type="entry name" value="ZF_DAG_PE_1"/>
    <property type="match status" value="1"/>
</dbReference>
<keyword evidence="2" id="KW-0479">Metal-binding</keyword>
<evidence type="ECO:0000259" key="12">
    <source>
        <dbReference type="PROSITE" id="PS50105"/>
    </source>
</evidence>
<evidence type="ECO:0000256" key="4">
    <source>
        <dbReference type="ARBA" id="ARBA00022999"/>
    </source>
</evidence>
<dbReference type="GO" id="GO:0046872">
    <property type="term" value="F:metal ion binding"/>
    <property type="evidence" value="ECO:0007669"/>
    <property type="project" value="UniProtKB-KW"/>
</dbReference>
<organism evidence="17">
    <name type="scientific">Thrips palmi</name>
    <name type="common">Melon thrips</name>
    <dbReference type="NCBI Taxonomy" id="161013"/>
    <lineage>
        <taxon>Eukaryota</taxon>
        <taxon>Metazoa</taxon>
        <taxon>Ecdysozoa</taxon>
        <taxon>Arthropoda</taxon>
        <taxon>Hexapoda</taxon>
        <taxon>Insecta</taxon>
        <taxon>Pterygota</taxon>
        <taxon>Neoptera</taxon>
        <taxon>Paraneoptera</taxon>
        <taxon>Thysanoptera</taxon>
        <taxon>Terebrantia</taxon>
        <taxon>Thripoidea</taxon>
        <taxon>Thripidae</taxon>
        <taxon>Thrips</taxon>
    </lineage>
</organism>
<feature type="domain" description="Rho-GAP" evidence="13">
    <location>
        <begin position="401"/>
        <end position="597"/>
    </location>
</feature>
<evidence type="ECO:0000256" key="6">
    <source>
        <dbReference type="PROSITE-ProRule" id="PRU00192"/>
    </source>
</evidence>
<dbReference type="FunFam" id="3.30.505.10:FF:000100">
    <property type="entry name" value="phosphatidylinositol 3-kinase regulatory subunit gamma"/>
    <property type="match status" value="1"/>
</dbReference>
<evidence type="ECO:0000313" key="16">
    <source>
        <dbReference type="RefSeq" id="XP_034251729.1"/>
    </source>
</evidence>
<feature type="domain" description="Phorbol-ester/DAG-type" evidence="11">
    <location>
        <begin position="333"/>
        <end position="383"/>
    </location>
</feature>
<evidence type="ECO:0000259" key="13">
    <source>
        <dbReference type="PROSITE" id="PS50238"/>
    </source>
</evidence>
<evidence type="ECO:0000256" key="1">
    <source>
        <dbReference type="ARBA" id="ARBA00022443"/>
    </source>
</evidence>
<name>A0A6P9A2U3_THRPL</name>
<evidence type="ECO:0000256" key="8">
    <source>
        <dbReference type="SAM" id="MobiDB-lite"/>
    </source>
</evidence>
<evidence type="ECO:0000256" key="3">
    <source>
        <dbReference type="ARBA" id="ARBA00022833"/>
    </source>
</evidence>
<dbReference type="InterPro" id="IPR032498">
    <property type="entry name" value="PI3K_P85_iSH2"/>
</dbReference>
<dbReference type="RefSeq" id="XP_034251728.1">
    <property type="nucleotide sequence ID" value="XM_034395837.1"/>
</dbReference>
<keyword evidence="7" id="KW-0175">Coiled coil</keyword>
<dbReference type="Pfam" id="PF00130">
    <property type="entry name" value="C1_1"/>
    <property type="match status" value="2"/>
</dbReference>
<dbReference type="CDD" id="cd00174">
    <property type="entry name" value="SH3"/>
    <property type="match status" value="1"/>
</dbReference>
<dbReference type="InterPro" id="IPR002219">
    <property type="entry name" value="PKC_DAG/PE"/>
</dbReference>
<evidence type="ECO:0000256" key="2">
    <source>
        <dbReference type="ARBA" id="ARBA00022723"/>
    </source>
</evidence>
<feature type="domain" description="SH3" evidence="10">
    <location>
        <begin position="46"/>
        <end position="107"/>
    </location>
</feature>
<feature type="coiled-coil region" evidence="7">
    <location>
        <begin position="841"/>
        <end position="868"/>
    </location>
</feature>
<evidence type="ECO:0000313" key="14">
    <source>
        <dbReference type="Proteomes" id="UP000515158"/>
    </source>
</evidence>
<dbReference type="SMART" id="SM00324">
    <property type="entry name" value="RhoGAP"/>
    <property type="match status" value="1"/>
</dbReference>
<dbReference type="SMART" id="SM00252">
    <property type="entry name" value="SH2"/>
    <property type="match status" value="2"/>
</dbReference>
<dbReference type="SMART" id="SM00454">
    <property type="entry name" value="SAM"/>
    <property type="match status" value="1"/>
</dbReference>
<dbReference type="InterPro" id="IPR000980">
    <property type="entry name" value="SH2"/>
</dbReference>
<keyword evidence="1 6" id="KW-0728">SH3 domain</keyword>
<dbReference type="Proteomes" id="UP000515158">
    <property type="component" value="Unplaced"/>
</dbReference>
<gene>
    <name evidence="15 16 17" type="primary">LOC117651645</name>
</gene>
<dbReference type="PROSITE" id="PS50105">
    <property type="entry name" value="SAM_DOMAIN"/>
    <property type="match status" value="1"/>
</dbReference>